<accession>A0A2M9X8E9</accession>
<reference evidence="1 2" key="1">
    <citation type="submission" date="2017-07" db="EMBL/GenBank/DDBJ databases">
        <title>Leptospira spp. isolated from tropical soils.</title>
        <authorList>
            <person name="Thibeaux R."/>
            <person name="Iraola G."/>
            <person name="Ferres I."/>
            <person name="Bierque E."/>
            <person name="Girault D."/>
            <person name="Soupe-Gilbert M.-E."/>
            <person name="Picardeau M."/>
            <person name="Goarant C."/>
        </authorList>
    </citation>
    <scope>NUCLEOTIDE SEQUENCE [LARGE SCALE GENOMIC DNA]</scope>
    <source>
        <strain evidence="1 2">MCA1-C-A1</strain>
    </source>
</reference>
<dbReference type="OrthoDB" id="5297245at2"/>
<evidence type="ECO:0000313" key="1">
    <source>
        <dbReference type="EMBL" id="PJZ23879.1"/>
    </source>
</evidence>
<dbReference type="Pfam" id="PF12441">
    <property type="entry name" value="CopG_antitoxin"/>
    <property type="match status" value="1"/>
</dbReference>
<proteinExistence type="predicted"/>
<gene>
    <name evidence="1" type="ORF">CH357_18890</name>
</gene>
<dbReference type="Proteomes" id="UP000232196">
    <property type="component" value="Unassembled WGS sequence"/>
</dbReference>
<dbReference type="EMBL" id="NPDN01000028">
    <property type="protein sequence ID" value="PJZ23879.1"/>
    <property type="molecule type" value="Genomic_DNA"/>
</dbReference>
<dbReference type="AlphaFoldDB" id="A0A2M9X8E9"/>
<organism evidence="1 2">
    <name type="scientific">Leptospira hartskeerlii</name>
    <dbReference type="NCBI Taxonomy" id="2023177"/>
    <lineage>
        <taxon>Bacteria</taxon>
        <taxon>Pseudomonadati</taxon>
        <taxon>Spirochaetota</taxon>
        <taxon>Spirochaetia</taxon>
        <taxon>Leptospirales</taxon>
        <taxon>Leptospiraceae</taxon>
        <taxon>Leptospira</taxon>
    </lineage>
</organism>
<evidence type="ECO:0000313" key="2">
    <source>
        <dbReference type="Proteomes" id="UP000232196"/>
    </source>
</evidence>
<name>A0A2M9X8E9_9LEPT</name>
<comment type="caution">
    <text evidence="1">The sequence shown here is derived from an EMBL/GenBank/DDBJ whole genome shotgun (WGS) entry which is preliminary data.</text>
</comment>
<dbReference type="RefSeq" id="WP_100708323.1">
    <property type="nucleotide sequence ID" value="NZ_NPDL01000027.1"/>
</dbReference>
<protein>
    <submittedName>
        <fullName evidence="1">Antitoxin</fullName>
    </submittedName>
</protein>
<keyword evidence="2" id="KW-1185">Reference proteome</keyword>
<dbReference type="InterPro" id="IPR022148">
    <property type="entry name" value="CopG_antitoxin"/>
</dbReference>
<sequence length="69" mass="8110">MRKEYDFSKSKKNPYLKKLKKPITIRVDVDTIGYFKGLSDKTGIPYQNLINLYLAECASKHKKIDLSWK</sequence>